<protein>
    <submittedName>
        <fullName evidence="1">Uncharacterized protein</fullName>
    </submittedName>
</protein>
<name>A0A3E2BPN3_9BACT</name>
<sequence>MKNIPGREGLTGFPKKASRLSSATLSSPSARGFYSNGQERMVFPGGCYFVLRM</sequence>
<accession>A0A3E2BPN3</accession>
<gene>
    <name evidence="1" type="ORF">OP8BY_1209</name>
</gene>
<evidence type="ECO:0000313" key="1">
    <source>
        <dbReference type="EMBL" id="RFT16596.1"/>
    </source>
</evidence>
<proteinExistence type="predicted"/>
<dbReference type="Proteomes" id="UP000257323">
    <property type="component" value="Unassembled WGS sequence"/>
</dbReference>
<dbReference type="AlphaFoldDB" id="A0A3E2BPN3"/>
<evidence type="ECO:0000313" key="2">
    <source>
        <dbReference type="Proteomes" id="UP000257323"/>
    </source>
</evidence>
<dbReference type="EMBL" id="QUAH01000002">
    <property type="protein sequence ID" value="RFT16596.1"/>
    <property type="molecule type" value="Genomic_DNA"/>
</dbReference>
<comment type="caution">
    <text evidence="1">The sequence shown here is derived from an EMBL/GenBank/DDBJ whole genome shotgun (WGS) entry which is preliminary data.</text>
</comment>
<organism evidence="1 2">
    <name type="scientific">Candidatus Saccharicenans subterraneus</name>
    <dbReference type="NCBI Taxonomy" id="2508984"/>
    <lineage>
        <taxon>Bacteria</taxon>
        <taxon>Candidatus Aminicenantota</taxon>
        <taxon>Candidatus Aminicenantia</taxon>
        <taxon>Candidatus Aminicenantales</taxon>
        <taxon>Candidatus Saccharicenantaceae</taxon>
        <taxon>Candidatus Saccharicenans</taxon>
    </lineage>
</organism>
<reference evidence="1 2" key="1">
    <citation type="submission" date="2018-08" db="EMBL/GenBank/DDBJ databases">
        <title>Genome analysis of the thermophilic bacterium of the candidate phylum Aminicenantes from deep subsurface aquifer revealed its physiology and ecological role.</title>
        <authorList>
            <person name="Kadnikov V.V."/>
            <person name="Mardanov A.V."/>
            <person name="Beletsky A.V."/>
            <person name="Karnachuk O.V."/>
            <person name="Ravin N.V."/>
        </authorList>
    </citation>
    <scope>NUCLEOTIDE SEQUENCE [LARGE SCALE GENOMIC DNA]</scope>
    <source>
        <strain evidence="1">BY38</strain>
    </source>
</reference>